<dbReference type="CDD" id="cd00552">
    <property type="entry name" value="RaiA"/>
    <property type="match status" value="1"/>
</dbReference>
<dbReference type="GO" id="GO:0043024">
    <property type="term" value="F:ribosomal small subunit binding"/>
    <property type="evidence" value="ECO:0007669"/>
    <property type="project" value="TreeGrafter"/>
</dbReference>
<comment type="function">
    <text evidence="4">Required for dimerization of active 70S ribosomes into 100S ribosomes in stationary phase; 100S ribosomes are translationally inactive and sometimes present during exponential growth.</text>
</comment>
<dbReference type="PANTHER" id="PTHR33231">
    <property type="entry name" value="30S RIBOSOMAL PROTEIN"/>
    <property type="match status" value="1"/>
</dbReference>
<dbReference type="STRING" id="89524.SAMN05444370_10490"/>
<keyword evidence="6" id="KW-0687">Ribonucleoprotein</keyword>
<evidence type="ECO:0000256" key="1">
    <source>
        <dbReference type="ARBA" id="ARBA00022845"/>
    </source>
</evidence>
<name>A0A1H4A6T8_9RHOB</name>
<accession>A0A1H4A6T8</accession>
<gene>
    <name evidence="4" type="primary">hpf</name>
    <name evidence="6" type="ORF">SAMN05444370_10490</name>
</gene>
<dbReference type="GO" id="GO:0045900">
    <property type="term" value="P:negative regulation of translational elongation"/>
    <property type="evidence" value="ECO:0007669"/>
    <property type="project" value="TreeGrafter"/>
</dbReference>
<dbReference type="GO" id="GO:0022627">
    <property type="term" value="C:cytosolic small ribosomal subunit"/>
    <property type="evidence" value="ECO:0007669"/>
    <property type="project" value="TreeGrafter"/>
</dbReference>
<dbReference type="InterPro" id="IPR038416">
    <property type="entry name" value="Ribosom_S30AE_C_sf"/>
</dbReference>
<dbReference type="PANTHER" id="PTHR33231:SF1">
    <property type="entry name" value="30S RIBOSOMAL PROTEIN"/>
    <property type="match status" value="1"/>
</dbReference>
<comment type="subunit">
    <text evidence="2">Associates exclusively with 100S ribosomes, which are dimers of 70S ribosomes.</text>
</comment>
<dbReference type="EMBL" id="FNQM01000004">
    <property type="protein sequence ID" value="SEA31518.1"/>
    <property type="molecule type" value="Genomic_DNA"/>
</dbReference>
<dbReference type="OrthoDB" id="9794975at2"/>
<dbReference type="NCBIfam" id="TIGR00741">
    <property type="entry name" value="yfiA"/>
    <property type="match status" value="1"/>
</dbReference>
<dbReference type="Proteomes" id="UP000198703">
    <property type="component" value="Unassembled WGS sequence"/>
</dbReference>
<dbReference type="Gene3D" id="3.30.160.100">
    <property type="entry name" value="Ribosome hibernation promotion factor-like"/>
    <property type="match status" value="1"/>
</dbReference>
<evidence type="ECO:0000256" key="4">
    <source>
        <dbReference type="HAMAP-Rule" id="MF_00839"/>
    </source>
</evidence>
<dbReference type="InterPro" id="IPR036567">
    <property type="entry name" value="RHF-like"/>
</dbReference>
<dbReference type="Gene3D" id="3.30.505.50">
    <property type="entry name" value="Sigma 54 modulation/S30EA ribosomal protein, C-terminal domain"/>
    <property type="match status" value="1"/>
</dbReference>
<keyword evidence="6" id="KW-0689">Ribosomal protein</keyword>
<dbReference type="AlphaFoldDB" id="A0A1H4A6T8"/>
<dbReference type="InterPro" id="IPR050574">
    <property type="entry name" value="HPF/YfiA_ribosome-assoc"/>
</dbReference>
<dbReference type="Pfam" id="PF02482">
    <property type="entry name" value="Ribosomal_S30AE"/>
    <property type="match status" value="1"/>
</dbReference>
<protein>
    <recommendedName>
        <fullName evidence="3 4">Ribosome hibernation promoting factor</fullName>
        <shortName evidence="4">HPF</shortName>
    </recommendedName>
</protein>
<organism evidence="6 7">
    <name type="scientific">Rubrimonas cliftonensis</name>
    <dbReference type="NCBI Taxonomy" id="89524"/>
    <lineage>
        <taxon>Bacteria</taxon>
        <taxon>Pseudomonadati</taxon>
        <taxon>Pseudomonadota</taxon>
        <taxon>Alphaproteobacteria</taxon>
        <taxon>Rhodobacterales</taxon>
        <taxon>Paracoccaceae</taxon>
        <taxon>Rubrimonas</taxon>
    </lineage>
</organism>
<dbReference type="Pfam" id="PF16321">
    <property type="entry name" value="Ribosom_S30AE_C"/>
    <property type="match status" value="1"/>
</dbReference>
<evidence type="ECO:0000313" key="6">
    <source>
        <dbReference type="EMBL" id="SEA31518.1"/>
    </source>
</evidence>
<dbReference type="RefSeq" id="WP_093251902.1">
    <property type="nucleotide sequence ID" value="NZ_FNQM01000004.1"/>
</dbReference>
<keyword evidence="4" id="KW-0963">Cytoplasm</keyword>
<comment type="similarity">
    <text evidence="4">Belongs to the HPF/YfiA ribosome-associated protein family. Long HPF subfamily.</text>
</comment>
<sequence>MQIQINGKQIDIGDALRVHVEERLVGAVDKYAGRAVNSQVTFSRDGHSFRCDALVHLPTGLVAQASAAAPEIYAACDACVERIDKQLRRYKRRLKDHHAARGEPIEASPASAYVIAAHEGDDEASEPPSLDPVIVAEMRMDIQKISVGEAVMQMELAHAPFLMFRNQRHGGLNVVYRREDGNIGWVDPENLVDGAA</sequence>
<comment type="subcellular location">
    <subcellularLocation>
        <location evidence="4">Cytoplasm</location>
    </subcellularLocation>
</comment>
<evidence type="ECO:0000256" key="2">
    <source>
        <dbReference type="ARBA" id="ARBA00038695"/>
    </source>
</evidence>
<dbReference type="InterPro" id="IPR003489">
    <property type="entry name" value="RHF/RaiA"/>
</dbReference>
<comment type="subunit">
    <text evidence="4">Interacts with 100S ribosomes.</text>
</comment>
<evidence type="ECO:0000256" key="3">
    <source>
        <dbReference type="ARBA" id="ARBA00041148"/>
    </source>
</evidence>
<keyword evidence="1 4" id="KW-0810">Translation regulation</keyword>
<dbReference type="HAMAP" id="MF_00839">
    <property type="entry name" value="HPF"/>
    <property type="match status" value="1"/>
</dbReference>
<dbReference type="InterPro" id="IPR032528">
    <property type="entry name" value="Ribosom_S30AE_C"/>
</dbReference>
<evidence type="ECO:0000259" key="5">
    <source>
        <dbReference type="Pfam" id="PF16321"/>
    </source>
</evidence>
<reference evidence="6 7" key="1">
    <citation type="submission" date="2016-10" db="EMBL/GenBank/DDBJ databases">
        <authorList>
            <person name="de Groot N.N."/>
        </authorList>
    </citation>
    <scope>NUCLEOTIDE SEQUENCE [LARGE SCALE GENOMIC DNA]</scope>
    <source>
        <strain evidence="6 7">DSM 15345</strain>
    </source>
</reference>
<evidence type="ECO:0000313" key="7">
    <source>
        <dbReference type="Proteomes" id="UP000198703"/>
    </source>
</evidence>
<feature type="domain" description="Sigma 54 modulation/S30EA ribosomal protein C-terminal" evidence="5">
    <location>
        <begin position="131"/>
        <end position="184"/>
    </location>
</feature>
<dbReference type="InterPro" id="IPR034694">
    <property type="entry name" value="HPF_long/plastid"/>
</dbReference>
<proteinExistence type="inferred from homology"/>
<keyword evidence="7" id="KW-1185">Reference proteome</keyword>
<dbReference type="SUPFAM" id="SSF69754">
    <property type="entry name" value="Ribosome binding protein Y (YfiA homologue)"/>
    <property type="match status" value="1"/>
</dbReference>